<evidence type="ECO:0000256" key="12">
    <source>
        <dbReference type="SAM" id="Phobius"/>
    </source>
</evidence>
<organism evidence="14 15">
    <name type="scientific">Enterococcus raffinosus</name>
    <dbReference type="NCBI Taxonomy" id="71452"/>
    <lineage>
        <taxon>Bacteria</taxon>
        <taxon>Bacillati</taxon>
        <taxon>Bacillota</taxon>
        <taxon>Bacilli</taxon>
        <taxon>Lactobacillales</taxon>
        <taxon>Enterococcaceae</taxon>
        <taxon>Enterococcus</taxon>
    </lineage>
</organism>
<dbReference type="SUPFAM" id="SSF55874">
    <property type="entry name" value="ATPase domain of HSP90 chaperone/DNA topoisomerase II/histidine kinase"/>
    <property type="match status" value="1"/>
</dbReference>
<evidence type="ECO:0000259" key="13">
    <source>
        <dbReference type="PROSITE" id="PS50885"/>
    </source>
</evidence>
<feature type="domain" description="HAMP" evidence="13">
    <location>
        <begin position="304"/>
        <end position="357"/>
    </location>
</feature>
<dbReference type="PANTHER" id="PTHR34220:SF11">
    <property type="entry name" value="SENSOR PROTEIN KINASE HPTS"/>
    <property type="match status" value="1"/>
</dbReference>
<keyword evidence="2" id="KW-1003">Cell membrane</keyword>
<dbReference type="InterPro" id="IPR003660">
    <property type="entry name" value="HAMP_dom"/>
</dbReference>
<name>A0AAW8STE8_9ENTE</name>
<feature type="transmembrane region" description="Helical" evidence="12">
    <location>
        <begin position="21"/>
        <end position="42"/>
    </location>
</feature>
<keyword evidence="11 12" id="KW-0472">Membrane</keyword>
<evidence type="ECO:0000256" key="11">
    <source>
        <dbReference type="ARBA" id="ARBA00023136"/>
    </source>
</evidence>
<dbReference type="EMBL" id="JARPXM010000001">
    <property type="protein sequence ID" value="MDT2536822.1"/>
    <property type="molecule type" value="Genomic_DNA"/>
</dbReference>
<evidence type="ECO:0000313" key="15">
    <source>
        <dbReference type="Proteomes" id="UP001249240"/>
    </source>
</evidence>
<dbReference type="InterPro" id="IPR010559">
    <property type="entry name" value="Sig_transdc_His_kin_internal"/>
</dbReference>
<dbReference type="InterPro" id="IPR036890">
    <property type="entry name" value="HATPase_C_sf"/>
</dbReference>
<evidence type="ECO:0000256" key="2">
    <source>
        <dbReference type="ARBA" id="ARBA00022475"/>
    </source>
</evidence>
<reference evidence="14" key="1">
    <citation type="submission" date="2023-03" db="EMBL/GenBank/DDBJ databases">
        <authorList>
            <person name="Shen W."/>
            <person name="Cai J."/>
        </authorList>
    </citation>
    <scope>NUCLEOTIDE SEQUENCE</scope>
    <source>
        <strain evidence="14">B646-2</strain>
    </source>
</reference>
<evidence type="ECO:0000256" key="4">
    <source>
        <dbReference type="ARBA" id="ARBA00022679"/>
    </source>
</evidence>
<feature type="transmembrane region" description="Helical" evidence="12">
    <location>
        <begin position="280"/>
        <end position="299"/>
    </location>
</feature>
<evidence type="ECO:0000256" key="8">
    <source>
        <dbReference type="ARBA" id="ARBA00022840"/>
    </source>
</evidence>
<dbReference type="SMART" id="SM00304">
    <property type="entry name" value="HAMP"/>
    <property type="match status" value="1"/>
</dbReference>
<dbReference type="Pfam" id="PF00672">
    <property type="entry name" value="HAMP"/>
    <property type="match status" value="1"/>
</dbReference>
<dbReference type="CDD" id="cd06225">
    <property type="entry name" value="HAMP"/>
    <property type="match status" value="1"/>
</dbReference>
<evidence type="ECO:0000313" key="14">
    <source>
        <dbReference type="EMBL" id="MDT2536822.1"/>
    </source>
</evidence>
<dbReference type="GO" id="GO:0005524">
    <property type="term" value="F:ATP binding"/>
    <property type="evidence" value="ECO:0007669"/>
    <property type="project" value="UniProtKB-KW"/>
</dbReference>
<evidence type="ECO:0000256" key="6">
    <source>
        <dbReference type="ARBA" id="ARBA00022741"/>
    </source>
</evidence>
<evidence type="ECO:0000256" key="7">
    <source>
        <dbReference type="ARBA" id="ARBA00022777"/>
    </source>
</evidence>
<evidence type="ECO:0000256" key="5">
    <source>
        <dbReference type="ARBA" id="ARBA00022692"/>
    </source>
</evidence>
<keyword evidence="4" id="KW-0808">Transferase</keyword>
<evidence type="ECO:0000256" key="10">
    <source>
        <dbReference type="ARBA" id="ARBA00023012"/>
    </source>
</evidence>
<keyword evidence="7 14" id="KW-0418">Kinase</keyword>
<protein>
    <submittedName>
        <fullName evidence="14">Sensor histidine kinase</fullName>
    </submittedName>
</protein>
<dbReference type="GO" id="GO:0000155">
    <property type="term" value="F:phosphorelay sensor kinase activity"/>
    <property type="evidence" value="ECO:0007669"/>
    <property type="project" value="InterPro"/>
</dbReference>
<dbReference type="Gene3D" id="3.30.565.10">
    <property type="entry name" value="Histidine kinase-like ATPase, C-terminal domain"/>
    <property type="match status" value="1"/>
</dbReference>
<dbReference type="Gene3D" id="6.10.340.10">
    <property type="match status" value="1"/>
</dbReference>
<dbReference type="PROSITE" id="PS50885">
    <property type="entry name" value="HAMP"/>
    <property type="match status" value="1"/>
</dbReference>
<keyword evidence="3" id="KW-0597">Phosphoprotein</keyword>
<gene>
    <name evidence="14" type="ORF">P7D78_01685</name>
</gene>
<dbReference type="GO" id="GO:0005886">
    <property type="term" value="C:plasma membrane"/>
    <property type="evidence" value="ECO:0007669"/>
    <property type="project" value="UniProtKB-SubCell"/>
</dbReference>
<dbReference type="RefSeq" id="WP_028020595.1">
    <property type="nucleotide sequence ID" value="NZ_CABLCA010000049.1"/>
</dbReference>
<evidence type="ECO:0000256" key="9">
    <source>
        <dbReference type="ARBA" id="ARBA00022989"/>
    </source>
</evidence>
<keyword evidence="6" id="KW-0547">Nucleotide-binding</keyword>
<keyword evidence="10" id="KW-0902">Two-component regulatory system</keyword>
<comment type="subcellular location">
    <subcellularLocation>
        <location evidence="1">Cell membrane</location>
        <topology evidence="1">Multi-pass membrane protein</topology>
    </subcellularLocation>
</comment>
<evidence type="ECO:0000256" key="1">
    <source>
        <dbReference type="ARBA" id="ARBA00004651"/>
    </source>
</evidence>
<dbReference type="Pfam" id="PF02518">
    <property type="entry name" value="HATPase_c"/>
    <property type="match status" value="1"/>
</dbReference>
<dbReference type="InterPro" id="IPR050640">
    <property type="entry name" value="Bact_2-comp_sensor_kinase"/>
</dbReference>
<dbReference type="Proteomes" id="UP001249240">
    <property type="component" value="Unassembled WGS sequence"/>
</dbReference>
<comment type="caution">
    <text evidence="14">The sequence shown here is derived from an EMBL/GenBank/DDBJ whole genome shotgun (WGS) entry which is preliminary data.</text>
</comment>
<accession>A0AAW8STE8</accession>
<dbReference type="PANTHER" id="PTHR34220">
    <property type="entry name" value="SENSOR HISTIDINE KINASE YPDA"/>
    <property type="match status" value="1"/>
</dbReference>
<evidence type="ECO:0000256" key="3">
    <source>
        <dbReference type="ARBA" id="ARBA00022553"/>
    </source>
</evidence>
<keyword evidence="9 12" id="KW-1133">Transmembrane helix</keyword>
<dbReference type="InterPro" id="IPR003594">
    <property type="entry name" value="HATPase_dom"/>
</dbReference>
<keyword evidence="5 12" id="KW-0812">Transmembrane</keyword>
<dbReference type="AlphaFoldDB" id="A0AAW8STE8"/>
<sequence length="576" mass="66342">MSKGRFRLTKKTHLMNRLMQVYSLLLVGIILLVVAALCVFTADSNYKKLMNDMYILENRIHSYATDKENTMSYLYMELASSNAAVDNVRKYLNLSPSEYFEFTQKYWDDYQKDTRVSSTISGFFTAFPDLEELFVTLDGSNNYLKADQRNHNGQKLQGKLPKKTSFLINRPIVDQYSFQTIGQIYGVFSESAVLGDLAQSLVDEGIDAFIVDSADQVKFSTHHQVTDKEYQALVKGIEGRGAVPQAIRKNYYVIDRQTSKTYSYVLVANKQVLWWKNVKTFSLIILLGGLLASLLLLILHRTFKRYFQQVETIVGITHSVAEGRLQERIDLGLVQDELLDLSQAINYMIDSLDQYIKENYELEIKQRDAHMRALQSQINPHFLYNTLEYIRMYALSKQQKELADVVYAFSALLRNNTTQEKTTSLKKELSFCEKYVYLYQMRYPDRVAYRFTIEPELEQLVIPKFSLQPLIENYFVHGIDYTRNDNAISVKAFFEGEDIVIQVIDNGKGMGATSLQQLQANLRMPEDQQTSSIGMRNVYERLKNCFDGTFSMSIESQIDRGTTITIRVEGGKAHVV</sequence>
<dbReference type="Pfam" id="PF06580">
    <property type="entry name" value="His_kinase"/>
    <property type="match status" value="1"/>
</dbReference>
<proteinExistence type="predicted"/>
<keyword evidence="8" id="KW-0067">ATP-binding</keyword>